<dbReference type="Pfam" id="PF02567">
    <property type="entry name" value="PhzC-PhzF"/>
    <property type="match status" value="1"/>
</dbReference>
<name>A0A1B9IV17_9TREE</name>
<dbReference type="Gene3D" id="3.10.310.10">
    <property type="entry name" value="Diaminopimelate Epimerase, Chain A, domain 1"/>
    <property type="match status" value="2"/>
</dbReference>
<accession>A0A1B9IV17</accession>
<reference evidence="4 5" key="1">
    <citation type="submission" date="2013-07" db="EMBL/GenBank/DDBJ databases">
        <title>The Genome Sequence of Kwoniella mangroviensis CBS10435.</title>
        <authorList>
            <consortium name="The Broad Institute Genome Sequencing Platform"/>
            <person name="Cuomo C."/>
            <person name="Litvintseva A."/>
            <person name="Chen Y."/>
            <person name="Heitman J."/>
            <person name="Sun S."/>
            <person name="Springer D."/>
            <person name="Dromer F."/>
            <person name="Young S.K."/>
            <person name="Zeng Q."/>
            <person name="Gargeya S."/>
            <person name="Fitzgerald M."/>
            <person name="Abouelleil A."/>
            <person name="Alvarado L."/>
            <person name="Berlin A.M."/>
            <person name="Chapman S.B."/>
            <person name="Dewar J."/>
            <person name="Goldberg J."/>
            <person name="Griggs A."/>
            <person name="Gujja S."/>
            <person name="Hansen M."/>
            <person name="Howarth C."/>
            <person name="Imamovic A."/>
            <person name="Larimer J."/>
            <person name="McCowan C."/>
            <person name="Murphy C."/>
            <person name="Pearson M."/>
            <person name="Priest M."/>
            <person name="Roberts A."/>
            <person name="Saif S."/>
            <person name="Shea T."/>
            <person name="Sykes S."/>
            <person name="Wortman J."/>
            <person name="Nusbaum C."/>
            <person name="Birren B."/>
        </authorList>
    </citation>
    <scope>NUCLEOTIDE SEQUENCE [LARGE SCALE GENOMIC DNA]</scope>
    <source>
        <strain evidence="4 5">CBS 10435</strain>
    </source>
</reference>
<dbReference type="PANTHER" id="PTHR13774">
    <property type="entry name" value="PHENAZINE BIOSYNTHESIS PROTEIN"/>
    <property type="match status" value="1"/>
</dbReference>
<dbReference type="STRING" id="1331196.A0A1B9IV17"/>
<evidence type="ECO:0000256" key="3">
    <source>
        <dbReference type="PIRSR" id="PIRSR016184-1"/>
    </source>
</evidence>
<evidence type="ECO:0000256" key="1">
    <source>
        <dbReference type="ARBA" id="ARBA00008270"/>
    </source>
</evidence>
<evidence type="ECO:0000256" key="2">
    <source>
        <dbReference type="ARBA" id="ARBA00023235"/>
    </source>
</evidence>
<dbReference type="PANTHER" id="PTHR13774:SF17">
    <property type="entry name" value="PHENAZINE BIOSYNTHESIS-LIKE DOMAIN-CONTAINING PROTEIN"/>
    <property type="match status" value="1"/>
</dbReference>
<reference evidence="5" key="2">
    <citation type="submission" date="2013-12" db="EMBL/GenBank/DDBJ databases">
        <title>Evolution of pathogenesis and genome organization in the Tremellales.</title>
        <authorList>
            <person name="Cuomo C."/>
            <person name="Litvintseva A."/>
            <person name="Heitman J."/>
            <person name="Chen Y."/>
            <person name="Sun S."/>
            <person name="Springer D."/>
            <person name="Dromer F."/>
            <person name="Young S."/>
            <person name="Zeng Q."/>
            <person name="Chapman S."/>
            <person name="Gujja S."/>
            <person name="Saif S."/>
            <person name="Birren B."/>
        </authorList>
    </citation>
    <scope>NUCLEOTIDE SEQUENCE [LARGE SCALE GENOMIC DNA]</scope>
    <source>
        <strain evidence="5">CBS 10435</strain>
    </source>
</reference>
<feature type="active site" evidence="3">
    <location>
        <position position="54"/>
    </location>
</feature>
<comment type="similarity">
    <text evidence="1">Belongs to the PhzF family.</text>
</comment>
<dbReference type="Proteomes" id="UP000092583">
    <property type="component" value="Unassembled WGS sequence"/>
</dbReference>
<evidence type="ECO:0000313" key="4">
    <source>
        <dbReference type="EMBL" id="OCF59376.1"/>
    </source>
</evidence>
<dbReference type="PIRSF" id="PIRSF016184">
    <property type="entry name" value="PhzC_PhzF"/>
    <property type="match status" value="1"/>
</dbReference>
<proteinExistence type="inferred from homology"/>
<dbReference type="OrthoDB" id="75169at2759"/>
<dbReference type="SUPFAM" id="SSF54506">
    <property type="entry name" value="Diaminopimelate epimerase-like"/>
    <property type="match status" value="1"/>
</dbReference>
<keyword evidence="5" id="KW-1185">Reference proteome</keyword>
<dbReference type="NCBIfam" id="TIGR00654">
    <property type="entry name" value="PhzF_family"/>
    <property type="match status" value="1"/>
</dbReference>
<dbReference type="GO" id="GO:0005737">
    <property type="term" value="C:cytoplasm"/>
    <property type="evidence" value="ECO:0007669"/>
    <property type="project" value="TreeGrafter"/>
</dbReference>
<protein>
    <recommendedName>
        <fullName evidence="6">Phenazine biosynthesis protein</fullName>
    </recommendedName>
</protein>
<keyword evidence="2" id="KW-0413">Isomerase</keyword>
<evidence type="ECO:0008006" key="6">
    <source>
        <dbReference type="Google" id="ProtNLM"/>
    </source>
</evidence>
<evidence type="ECO:0000313" key="5">
    <source>
        <dbReference type="Proteomes" id="UP000092583"/>
    </source>
</evidence>
<dbReference type="AlphaFoldDB" id="A0A1B9IV17"/>
<sequence>MSSLQFHLLNAFVVGSNPHSGNQASVVLFSDPQDKRFTDDVWMTAVARDFGFSETAYLVPINEDEGEWGFRWFTPEVEVNLCGHATLASSKVLFSLYPNLSKINFQTKFSGILTAVKVNEEEIQITLPGLSSKTLSTFGNSPTNSEEVGLLESAFGLSKGGILGYEENDFSGNRCLIVQLNEDVDVQSLKVDIKALVEVTGCAVITQVDTSESLRTGQLHINSRVFGPALGIDEDPVTGSFHAHLTGYYLLSSSTKYIPEQLLDTVTSPKELTVIGHQRSSRGGLLKCKVDKKDESKVKVVGSAFEFGRGTLNL</sequence>
<gene>
    <name evidence="4" type="ORF">L486_02041</name>
</gene>
<dbReference type="InterPro" id="IPR003719">
    <property type="entry name" value="Phenazine_PhzF-like"/>
</dbReference>
<dbReference type="GO" id="GO:0016853">
    <property type="term" value="F:isomerase activity"/>
    <property type="evidence" value="ECO:0007669"/>
    <property type="project" value="UniProtKB-KW"/>
</dbReference>
<dbReference type="EMBL" id="KI669460">
    <property type="protein sequence ID" value="OCF59376.1"/>
    <property type="molecule type" value="Genomic_DNA"/>
</dbReference>
<organism evidence="4 5">
    <name type="scientific">Kwoniella mangroviensis CBS 10435</name>
    <dbReference type="NCBI Taxonomy" id="1331196"/>
    <lineage>
        <taxon>Eukaryota</taxon>
        <taxon>Fungi</taxon>
        <taxon>Dikarya</taxon>
        <taxon>Basidiomycota</taxon>
        <taxon>Agaricomycotina</taxon>
        <taxon>Tremellomycetes</taxon>
        <taxon>Tremellales</taxon>
        <taxon>Cryptococcaceae</taxon>
        <taxon>Kwoniella</taxon>
    </lineage>
</organism>